<evidence type="ECO:0000313" key="2">
    <source>
        <dbReference type="EMBL" id="EWM21367.1"/>
    </source>
</evidence>
<dbReference type="EMBL" id="AZIL01002502">
    <property type="protein sequence ID" value="EWM21367.1"/>
    <property type="molecule type" value="Genomic_DNA"/>
</dbReference>
<evidence type="ECO:0000256" key="1">
    <source>
        <dbReference type="SAM" id="MobiDB-lite"/>
    </source>
</evidence>
<protein>
    <submittedName>
        <fullName evidence="2">Uncharacterized protein</fullName>
    </submittedName>
</protein>
<dbReference type="AlphaFoldDB" id="W7T3G2"/>
<dbReference type="OrthoDB" id="10449415at2759"/>
<sequence length="190" mass="19730">MLQVCAHTKAPARTGIQRFFVVALFLCGHKPSRPLFLQHYDHLLRFKATTFPTALLFTPDVSMSTRTGDGMVNAAGSVLTAVVGLARSPQPRGGDGDKGAWPMTSPAANTDNVPSPCAVTGKKESSLGMAATAEGKGIGAVVEAAEVRGGEGGREGGRSPACINLRSDAMGLNDEVSRTFNGSGRESGQE</sequence>
<dbReference type="Proteomes" id="UP000019335">
    <property type="component" value="Unassembled WGS sequence"/>
</dbReference>
<feature type="region of interest" description="Disordered" evidence="1">
    <location>
        <begin position="87"/>
        <end position="121"/>
    </location>
</feature>
<keyword evidence="3" id="KW-1185">Reference proteome</keyword>
<gene>
    <name evidence="2" type="ORF">Naga_101318g1</name>
</gene>
<comment type="caution">
    <text evidence="2">The sequence shown here is derived from an EMBL/GenBank/DDBJ whole genome shotgun (WGS) entry which is preliminary data.</text>
</comment>
<name>W7T3G2_9STRA</name>
<proteinExistence type="predicted"/>
<reference evidence="2 3" key="1">
    <citation type="journal article" date="2014" name="Mol. Plant">
        <title>Chromosome Scale Genome Assembly and Transcriptome Profiling of Nannochloropsis gaditana in Nitrogen Depletion.</title>
        <authorList>
            <person name="Corteggiani Carpinelli E."/>
            <person name="Telatin A."/>
            <person name="Vitulo N."/>
            <person name="Forcato C."/>
            <person name="D'Angelo M."/>
            <person name="Schiavon R."/>
            <person name="Vezzi A."/>
            <person name="Giacometti G.M."/>
            <person name="Morosinotto T."/>
            <person name="Valle G."/>
        </authorList>
    </citation>
    <scope>NUCLEOTIDE SEQUENCE [LARGE SCALE GENOMIC DNA]</scope>
    <source>
        <strain evidence="2 3">B-31</strain>
    </source>
</reference>
<accession>W7T3G2</accession>
<evidence type="ECO:0000313" key="3">
    <source>
        <dbReference type="Proteomes" id="UP000019335"/>
    </source>
</evidence>
<organism evidence="2 3">
    <name type="scientific">Nannochloropsis gaditana</name>
    <dbReference type="NCBI Taxonomy" id="72520"/>
    <lineage>
        <taxon>Eukaryota</taxon>
        <taxon>Sar</taxon>
        <taxon>Stramenopiles</taxon>
        <taxon>Ochrophyta</taxon>
        <taxon>Eustigmatophyceae</taxon>
        <taxon>Eustigmatales</taxon>
        <taxon>Monodopsidaceae</taxon>
        <taxon>Nannochloropsis</taxon>
    </lineage>
</organism>